<keyword evidence="1" id="KW-0732">Signal</keyword>
<sequence>MHMPISVITSILPFFLPGTSALKPAGDRSGHQTHEICIDQLWLPGECVIQVEWYRIKTDERDERWGQSTKITEKIRTAVYDSSKTRLTPEADEFTICTGQQGEECIVNANLGPVIKLSPQIQRDYLQFYFGDQAWNTSPRQLDKSRPFVGKEYEDLRPYCEDGGWKEYPKNETDPEYYNAPYGRKAVKYLDVKTKEITCWFDCKDITGRWGDPKVRLVEPKSSKPISAITKTKTLERVKTLTKTITGHRTRAIEASSSRTAPQPTTATIISQNATDKLDTQTDPMVVIETVTESLTSTLTETETTTSTLILLTTVTDIPAGYTLIPIGDSVVQLNMTEIYDGNATRLDNGDQLNSVQDGEGGRHISYCISFPAFLSRYAVGRRIQQ</sequence>
<feature type="chain" id="PRO_5043979109" evidence="1">
    <location>
        <begin position="22"/>
        <end position="386"/>
    </location>
</feature>
<comment type="caution">
    <text evidence="2">The sequence shown here is derived from an EMBL/GenBank/DDBJ whole genome shotgun (WGS) entry which is preliminary data.</text>
</comment>
<feature type="signal peptide" evidence="1">
    <location>
        <begin position="1"/>
        <end position="21"/>
    </location>
</feature>
<dbReference type="Proteomes" id="UP001370758">
    <property type="component" value="Unassembled WGS sequence"/>
</dbReference>
<accession>A0AAV9WHC8</accession>
<name>A0AAV9WHC8_9PEZI</name>
<dbReference type="EMBL" id="JAVHJL010000002">
    <property type="protein sequence ID" value="KAK6508931.1"/>
    <property type="molecule type" value="Genomic_DNA"/>
</dbReference>
<evidence type="ECO:0000256" key="1">
    <source>
        <dbReference type="SAM" id="SignalP"/>
    </source>
</evidence>
<evidence type="ECO:0000313" key="3">
    <source>
        <dbReference type="Proteomes" id="UP001370758"/>
    </source>
</evidence>
<reference evidence="2 3" key="1">
    <citation type="submission" date="2023-08" db="EMBL/GenBank/DDBJ databases">
        <authorList>
            <person name="Palmer J.M."/>
        </authorList>
    </citation>
    <scope>NUCLEOTIDE SEQUENCE [LARGE SCALE GENOMIC DNA]</scope>
    <source>
        <strain evidence="2 3">TWF481</strain>
    </source>
</reference>
<gene>
    <name evidence="2" type="ORF">TWF481_003699</name>
</gene>
<proteinExistence type="predicted"/>
<dbReference type="AlphaFoldDB" id="A0AAV9WHC8"/>
<organism evidence="2 3">
    <name type="scientific">Arthrobotrys musiformis</name>
    <dbReference type="NCBI Taxonomy" id="47236"/>
    <lineage>
        <taxon>Eukaryota</taxon>
        <taxon>Fungi</taxon>
        <taxon>Dikarya</taxon>
        <taxon>Ascomycota</taxon>
        <taxon>Pezizomycotina</taxon>
        <taxon>Orbiliomycetes</taxon>
        <taxon>Orbiliales</taxon>
        <taxon>Orbiliaceae</taxon>
        <taxon>Arthrobotrys</taxon>
    </lineage>
</organism>
<keyword evidence="3" id="KW-1185">Reference proteome</keyword>
<evidence type="ECO:0000313" key="2">
    <source>
        <dbReference type="EMBL" id="KAK6508931.1"/>
    </source>
</evidence>
<protein>
    <submittedName>
        <fullName evidence="2">Uncharacterized protein</fullName>
    </submittedName>
</protein>